<dbReference type="Gene3D" id="1.10.1200.10">
    <property type="entry name" value="ACP-like"/>
    <property type="match status" value="1"/>
</dbReference>
<evidence type="ECO:0000256" key="2">
    <source>
        <dbReference type="ARBA" id="ARBA00022553"/>
    </source>
</evidence>
<dbReference type="InterPro" id="IPR020845">
    <property type="entry name" value="AMP-binding_CS"/>
</dbReference>
<dbReference type="PROSITE" id="PS50075">
    <property type="entry name" value="CARRIER"/>
    <property type="match status" value="1"/>
</dbReference>
<dbReference type="Proteomes" id="UP000194127">
    <property type="component" value="Unassembled WGS sequence"/>
</dbReference>
<sequence length="1041" mass="113671">MPAPTFAALSLTELVAIRAREQPDDVAFYTGIDEPGILLRPLTYTQVQRAVDRLCAHYASLGLQPPVGDNGLPPERAIAVLTTTAIDESLLEIALAKLGLSALLLSVNNSIPAVAHLCKLTNSSHLIYGSRFPEEAKEAQKLLAEQGYHLEIVPDKRFPLWGSEGVEDAKIDPFPAVLGPQEEKNRTAVILHSSGSTGFPKPVYITHFALIANVAGFVAKPGFSALPVYHGFGHFSVFRCYYAGVPFSLFPPHLPLTSANICKVITKIPVHTPLCFLVPYVIKLLGETEEGVCALAEFESITFSGAPVPDDLGDRLTAAGVNIQATYGTTETGTLLKSTRDFKTDKAWNWLRVEGPISDYIVMEDRGSNTFESVVKDGWPAKIQSNRPDGSYATKDLFLRHSEHSNWYKYIGRLDDTLVMLLGEKTNPVPIELAIRGNSPYVEEAIVFGEGKPQVGVLIFPTELGKDLAKDRAAYLEKVWPVIEEANAEAPTHSRILPEMVHILEYGTQIPQATKMSILRPACYAKFKDIIDSVYDRFESGLGVNKLELSLPELEDFLFDAITQTLGITRAAKLTKSSDLFAFGVDSLQATRIRNICQKELELNGQTLGQNIVYENPSVDRLAAFIQALRAGGSATASDEQQHATMLAMVEKWSAKFDLHSATQNGQHVGSTGHVVVLTGTTGSLGAHILSQLVSSPSVQRVVCLSRAKSHDDSLARVKESLQTRRLSLSPEQWAKVESFAVDVNEDRLGLTESEYAHVLSQTSAVIHNAWPVNFNMAVDSYDPHIGGALNLINLCLRSAGSPKPSFFFSSSIAARSGSSDLVVGEDFPASPTTALSTGYGRSKWVVEKLCERASQATPLNIGVLRIGQLAGDTKNGVWNETEAWPLMFKSATITGALPQLTEPPQWLPTNVAGQAITEIVTRSSQPKSAVYHILNPNLKGDWNTILSGLRQGGLHFDAVDRAEWLDRLAKSDPDGKRNPAIKLLPYYRNRFGKSNAGRPPKNFRVDLTSQAAPSIANSPAISEELVAKWVRHWRETGFLA</sequence>
<dbReference type="InterPro" id="IPR051414">
    <property type="entry name" value="Adenylate-forming_Reductase"/>
</dbReference>
<evidence type="ECO:0000259" key="3">
    <source>
        <dbReference type="PROSITE" id="PS50075"/>
    </source>
</evidence>
<evidence type="ECO:0000313" key="4">
    <source>
        <dbReference type="EMBL" id="OSX67090.1"/>
    </source>
</evidence>
<dbReference type="OrthoDB" id="429813at2759"/>
<protein>
    <recommendedName>
        <fullName evidence="3">Carrier domain-containing protein</fullName>
    </recommendedName>
</protein>
<dbReference type="Pfam" id="PF23562">
    <property type="entry name" value="AMP-binding_C_3"/>
    <property type="match status" value="1"/>
</dbReference>
<evidence type="ECO:0000313" key="5">
    <source>
        <dbReference type="Proteomes" id="UP000194127"/>
    </source>
</evidence>
<dbReference type="SMART" id="SM00823">
    <property type="entry name" value="PKS_PP"/>
    <property type="match status" value="1"/>
</dbReference>
<dbReference type="SUPFAM" id="SSF51735">
    <property type="entry name" value="NAD(P)-binding Rossmann-fold domains"/>
    <property type="match status" value="1"/>
</dbReference>
<dbReference type="Gene3D" id="3.40.50.12780">
    <property type="entry name" value="N-terminal domain of ligase-like"/>
    <property type="match status" value="1"/>
</dbReference>
<dbReference type="InterPro" id="IPR042099">
    <property type="entry name" value="ANL_N_sf"/>
</dbReference>
<name>A0A1X6NF04_9APHY</name>
<dbReference type="Pfam" id="PF00550">
    <property type="entry name" value="PP-binding"/>
    <property type="match status" value="1"/>
</dbReference>
<dbReference type="SUPFAM" id="SSF56801">
    <property type="entry name" value="Acetyl-CoA synthetase-like"/>
    <property type="match status" value="1"/>
</dbReference>
<dbReference type="Gene3D" id="3.40.50.720">
    <property type="entry name" value="NAD(P)-binding Rossmann-like Domain"/>
    <property type="match status" value="1"/>
</dbReference>
<keyword evidence="2" id="KW-0597">Phosphoprotein</keyword>
<accession>A0A1X6NF04</accession>
<dbReference type="InterPro" id="IPR000873">
    <property type="entry name" value="AMP-dep_synth/lig_dom"/>
</dbReference>
<gene>
    <name evidence="4" type="ORF">POSPLADRAFT_1128883</name>
</gene>
<keyword evidence="5" id="KW-1185">Reference proteome</keyword>
<proteinExistence type="predicted"/>
<dbReference type="RefSeq" id="XP_024343884.1">
    <property type="nucleotide sequence ID" value="XM_024483789.1"/>
</dbReference>
<keyword evidence="1" id="KW-0596">Phosphopantetheine</keyword>
<dbReference type="Pfam" id="PF00501">
    <property type="entry name" value="AMP-binding"/>
    <property type="match status" value="1"/>
</dbReference>
<dbReference type="InterPro" id="IPR013120">
    <property type="entry name" value="FAR_NAD-bd"/>
</dbReference>
<dbReference type="AlphaFoldDB" id="A0A1X6NF04"/>
<dbReference type="GeneID" id="36328738"/>
<dbReference type="EMBL" id="KZ110591">
    <property type="protein sequence ID" value="OSX67090.1"/>
    <property type="molecule type" value="Genomic_DNA"/>
</dbReference>
<dbReference type="PANTHER" id="PTHR43439:SF2">
    <property type="entry name" value="ENZYME, PUTATIVE (JCVI)-RELATED"/>
    <property type="match status" value="1"/>
</dbReference>
<dbReference type="SUPFAM" id="SSF47336">
    <property type="entry name" value="ACP-like"/>
    <property type="match status" value="1"/>
</dbReference>
<dbReference type="PROSITE" id="PS00455">
    <property type="entry name" value="AMP_BINDING"/>
    <property type="match status" value="1"/>
</dbReference>
<dbReference type="InterPro" id="IPR036291">
    <property type="entry name" value="NAD(P)-bd_dom_sf"/>
</dbReference>
<dbReference type="InterPro" id="IPR020806">
    <property type="entry name" value="PKS_PP-bd"/>
</dbReference>
<dbReference type="PANTHER" id="PTHR43439">
    <property type="entry name" value="PHENYLACETATE-COENZYME A LIGASE"/>
    <property type="match status" value="1"/>
</dbReference>
<feature type="domain" description="Carrier" evidence="3">
    <location>
        <begin position="552"/>
        <end position="630"/>
    </location>
</feature>
<organism evidence="4 5">
    <name type="scientific">Postia placenta MAD-698-R-SB12</name>
    <dbReference type="NCBI Taxonomy" id="670580"/>
    <lineage>
        <taxon>Eukaryota</taxon>
        <taxon>Fungi</taxon>
        <taxon>Dikarya</taxon>
        <taxon>Basidiomycota</taxon>
        <taxon>Agaricomycotina</taxon>
        <taxon>Agaricomycetes</taxon>
        <taxon>Polyporales</taxon>
        <taxon>Adustoporiaceae</taxon>
        <taxon>Rhodonia</taxon>
    </lineage>
</organism>
<dbReference type="InterPro" id="IPR036736">
    <property type="entry name" value="ACP-like_sf"/>
</dbReference>
<evidence type="ECO:0000256" key="1">
    <source>
        <dbReference type="ARBA" id="ARBA00022450"/>
    </source>
</evidence>
<dbReference type="GO" id="GO:0031177">
    <property type="term" value="F:phosphopantetheine binding"/>
    <property type="evidence" value="ECO:0007669"/>
    <property type="project" value="InterPro"/>
</dbReference>
<reference evidence="4 5" key="1">
    <citation type="submission" date="2017-04" db="EMBL/GenBank/DDBJ databases">
        <title>Genome Sequence of the Model Brown-Rot Fungus Postia placenta SB12.</title>
        <authorList>
            <consortium name="DOE Joint Genome Institute"/>
            <person name="Gaskell J."/>
            <person name="Kersten P."/>
            <person name="Larrondo L.F."/>
            <person name="Canessa P."/>
            <person name="Martinez D."/>
            <person name="Hibbett D."/>
            <person name="Schmoll M."/>
            <person name="Kubicek C.P."/>
            <person name="Martinez A.T."/>
            <person name="Yadav J."/>
            <person name="Master E."/>
            <person name="Magnuson J.K."/>
            <person name="James T."/>
            <person name="Yaver D."/>
            <person name="Berka R."/>
            <person name="Labutti K."/>
            <person name="Lipzen A."/>
            <person name="Aerts A."/>
            <person name="Barry K."/>
            <person name="Henrissat B."/>
            <person name="Blanchette R."/>
            <person name="Grigoriev I."/>
            <person name="Cullen D."/>
        </authorList>
    </citation>
    <scope>NUCLEOTIDE SEQUENCE [LARGE SCALE GENOMIC DNA]</scope>
    <source>
        <strain evidence="4 5">MAD-698-R-SB12</strain>
    </source>
</reference>
<dbReference type="STRING" id="670580.A0A1X6NF04"/>
<dbReference type="Pfam" id="PF07993">
    <property type="entry name" value="NAD_binding_4"/>
    <property type="match status" value="1"/>
</dbReference>
<dbReference type="InterPro" id="IPR009081">
    <property type="entry name" value="PP-bd_ACP"/>
</dbReference>